<gene>
    <name evidence="6" type="ORF">Plo01_07870</name>
</gene>
<dbReference type="InterPro" id="IPR008979">
    <property type="entry name" value="Galactose-bd-like_sf"/>
</dbReference>
<evidence type="ECO:0000313" key="7">
    <source>
        <dbReference type="Proteomes" id="UP000616724"/>
    </source>
</evidence>
<dbReference type="EMBL" id="BOOH01000008">
    <property type="protein sequence ID" value="GIH74358.1"/>
    <property type="molecule type" value="Genomic_DNA"/>
</dbReference>
<dbReference type="InterPro" id="IPR029058">
    <property type="entry name" value="AB_hydrolase_fold"/>
</dbReference>
<sequence>MNHSRTPPRTPAVAAVAAAMLAGTALGPTAPAAHASTGRTGDTGSPAAPVRAASPRTASGATAPSIRFVTVSGQGGTKLAANVVTPGGRAGGRRHPLIVLPTSWSVPQVEYLAQAQKLAAEGYVVVTYNSRGFWQSGGKIEVAGPRDVADASKVIDWALRHTPSDPRRVGMAGISYGAGISLLTSAFDRRVRAVVAMSGWADLVDSIYSGRTQHSQASALLVGSGFITGRPGADLQRYMKAFFTSDLSKESEMIAWGRKRSAGSYVSRINANGPAIMLGNAWGDSIFPPNQYAAFYDRLTVPKRLEFRPGDHATPEATGLLGLPNDVWRNCRRWLGHHLKGEDNGIDRERPVRLTPRTGGRAEGYPSWKAVPSTTAKVSLTGTRRISANTDSGANGGLIFLSSALDQLAKAPPETVVPLLPRAHAAVWQSRPYASRQRVRGTVTLRTTVTSTRARGTVIAHLYDVGPLGRGKLITHAPFTFDGERPGRPFPLSLELFSTAYDVPAGHRLALVVDTVDSLYIEHNPDGAELTFSSPAGNPSYVSIPLRG</sequence>
<evidence type="ECO:0000256" key="1">
    <source>
        <dbReference type="ARBA" id="ARBA00008645"/>
    </source>
</evidence>
<dbReference type="InterPro" id="IPR050261">
    <property type="entry name" value="FrsA_esterase"/>
</dbReference>
<dbReference type="PANTHER" id="PTHR22946:SF9">
    <property type="entry name" value="POLYKETIDE TRANSFERASE AF380"/>
    <property type="match status" value="1"/>
</dbReference>
<dbReference type="Pfam" id="PF02129">
    <property type="entry name" value="Peptidase_S15"/>
    <property type="match status" value="1"/>
</dbReference>
<dbReference type="InterPro" id="IPR013736">
    <property type="entry name" value="Xaa-Pro_dipept_C"/>
</dbReference>
<dbReference type="SUPFAM" id="SSF49785">
    <property type="entry name" value="Galactose-binding domain-like"/>
    <property type="match status" value="1"/>
</dbReference>
<protein>
    <recommendedName>
        <fullName evidence="5">Xaa-Pro dipeptidyl-peptidase C-terminal domain-containing protein</fullName>
    </recommendedName>
</protein>
<dbReference type="Gene3D" id="2.60.120.260">
    <property type="entry name" value="Galactose-binding domain-like"/>
    <property type="match status" value="1"/>
</dbReference>
<dbReference type="Proteomes" id="UP000616724">
    <property type="component" value="Unassembled WGS sequence"/>
</dbReference>
<organism evidence="6 7">
    <name type="scientific">Planobispora longispora</name>
    <dbReference type="NCBI Taxonomy" id="28887"/>
    <lineage>
        <taxon>Bacteria</taxon>
        <taxon>Bacillati</taxon>
        <taxon>Actinomycetota</taxon>
        <taxon>Actinomycetes</taxon>
        <taxon>Streptosporangiales</taxon>
        <taxon>Streptosporangiaceae</taxon>
        <taxon>Planobispora</taxon>
    </lineage>
</organism>
<dbReference type="SMART" id="SM00939">
    <property type="entry name" value="PepX_C"/>
    <property type="match status" value="1"/>
</dbReference>
<keyword evidence="4" id="KW-0732">Signal</keyword>
<dbReference type="RefSeq" id="WP_203889097.1">
    <property type="nucleotide sequence ID" value="NZ_BOOH01000008.1"/>
</dbReference>
<dbReference type="PANTHER" id="PTHR22946">
    <property type="entry name" value="DIENELACTONE HYDROLASE DOMAIN-CONTAINING PROTEIN-RELATED"/>
    <property type="match status" value="1"/>
</dbReference>
<reference evidence="6 7" key="1">
    <citation type="submission" date="2021-01" db="EMBL/GenBank/DDBJ databases">
        <title>Whole genome shotgun sequence of Planobispora longispora NBRC 13918.</title>
        <authorList>
            <person name="Komaki H."/>
            <person name="Tamura T."/>
        </authorList>
    </citation>
    <scope>NUCLEOTIDE SEQUENCE [LARGE SCALE GENOMIC DNA]</scope>
    <source>
        <strain evidence="6 7">NBRC 13918</strain>
    </source>
</reference>
<evidence type="ECO:0000256" key="3">
    <source>
        <dbReference type="SAM" id="MobiDB-lite"/>
    </source>
</evidence>
<keyword evidence="2" id="KW-0378">Hydrolase</keyword>
<feature type="region of interest" description="Disordered" evidence="3">
    <location>
        <begin position="30"/>
        <end position="61"/>
    </location>
</feature>
<feature type="domain" description="Xaa-Pro dipeptidyl-peptidase C-terminal" evidence="5">
    <location>
        <begin position="332"/>
        <end position="542"/>
    </location>
</feature>
<evidence type="ECO:0000259" key="5">
    <source>
        <dbReference type="SMART" id="SM00939"/>
    </source>
</evidence>
<dbReference type="SUPFAM" id="SSF53474">
    <property type="entry name" value="alpha/beta-Hydrolases"/>
    <property type="match status" value="1"/>
</dbReference>
<feature type="signal peptide" evidence="4">
    <location>
        <begin position="1"/>
        <end position="35"/>
    </location>
</feature>
<evidence type="ECO:0000256" key="2">
    <source>
        <dbReference type="ARBA" id="ARBA00022801"/>
    </source>
</evidence>
<feature type="compositionally biased region" description="Low complexity" evidence="3">
    <location>
        <begin position="45"/>
        <end position="59"/>
    </location>
</feature>
<dbReference type="GO" id="GO:0052689">
    <property type="term" value="F:carboxylic ester hydrolase activity"/>
    <property type="evidence" value="ECO:0007669"/>
    <property type="project" value="UniProtKB-ARBA"/>
</dbReference>
<dbReference type="Gene3D" id="3.40.50.1820">
    <property type="entry name" value="alpha/beta hydrolase"/>
    <property type="match status" value="1"/>
</dbReference>
<comment type="similarity">
    <text evidence="1">Belongs to the AB hydrolase superfamily.</text>
</comment>
<comment type="caution">
    <text evidence="6">The sequence shown here is derived from an EMBL/GenBank/DDBJ whole genome shotgun (WGS) entry which is preliminary data.</text>
</comment>
<dbReference type="Pfam" id="PF08530">
    <property type="entry name" value="PepX_C"/>
    <property type="match status" value="1"/>
</dbReference>
<feature type="chain" id="PRO_5038502690" description="Xaa-Pro dipeptidyl-peptidase C-terminal domain-containing protein" evidence="4">
    <location>
        <begin position="36"/>
        <end position="548"/>
    </location>
</feature>
<dbReference type="GO" id="GO:0008239">
    <property type="term" value="F:dipeptidyl-peptidase activity"/>
    <property type="evidence" value="ECO:0007669"/>
    <property type="project" value="InterPro"/>
</dbReference>
<name>A0A8J3W3I5_9ACTN</name>
<evidence type="ECO:0000313" key="6">
    <source>
        <dbReference type="EMBL" id="GIH74358.1"/>
    </source>
</evidence>
<accession>A0A8J3W3I5</accession>
<evidence type="ECO:0000256" key="4">
    <source>
        <dbReference type="SAM" id="SignalP"/>
    </source>
</evidence>
<keyword evidence="7" id="KW-1185">Reference proteome</keyword>
<dbReference type="AlphaFoldDB" id="A0A8J3W3I5"/>
<dbReference type="InterPro" id="IPR000383">
    <property type="entry name" value="Xaa-Pro-like_dom"/>
</dbReference>
<proteinExistence type="inferred from homology"/>